<keyword evidence="4" id="KW-1185">Reference proteome</keyword>
<reference evidence="3 4" key="1">
    <citation type="submission" date="2019-09" db="EMBL/GenBank/DDBJ databases">
        <authorList>
            <person name="Ou C."/>
        </authorList>
    </citation>
    <scope>NUCLEOTIDE SEQUENCE [LARGE SCALE GENOMIC DNA]</scope>
    <source>
        <strain evidence="3">S2</strain>
        <tissue evidence="3">Leaf</tissue>
    </source>
</reference>
<proteinExistence type="predicted"/>
<evidence type="ECO:0000313" key="3">
    <source>
        <dbReference type="EMBL" id="KAB2629580.1"/>
    </source>
</evidence>
<accession>A0A5N5HVQ0</accession>
<dbReference type="Proteomes" id="UP000327157">
    <property type="component" value="Chromosome 8"/>
</dbReference>
<dbReference type="AlphaFoldDB" id="A0A5N5HVQ0"/>
<dbReference type="EMBL" id="SMOL01000148">
    <property type="protein sequence ID" value="KAB2629580.1"/>
    <property type="molecule type" value="Genomic_DNA"/>
</dbReference>
<dbReference type="PROSITE" id="PS51277">
    <property type="entry name" value="BURP"/>
    <property type="match status" value="1"/>
</dbReference>
<dbReference type="SMART" id="SM01045">
    <property type="entry name" value="BURP"/>
    <property type="match status" value="1"/>
</dbReference>
<protein>
    <submittedName>
        <fullName evidence="3">BURP domain-containing protein 3-like</fullName>
    </submittedName>
</protein>
<sequence>MAFILSRIFAFFTCCMNLYLIYVGKSAESGGTATNFAGYNPQSFMAARLLFFLYNRSASRDDINRLKDPTQVVFFLEEAVRPGITMKYSFSRNTSTPAMFLPREIAESVPFSSSKLPEILNRFSLKPGSVQADIMKQTLQTCESTAIPGEQRYCATSLESLVDYATAKLGRNIQPISTELEAGAAIQNYTITPGVKLITSADKDRLIVCHKMDNGYAVFYCHGFKRTRAYSVPLQGSDGTKVKAVAICHLDTSAWNPKTYALLEVKVAPGTDSVCHFLPEGHIAWVPK</sequence>
<organism evidence="3 4">
    <name type="scientific">Pyrus ussuriensis x Pyrus communis</name>
    <dbReference type="NCBI Taxonomy" id="2448454"/>
    <lineage>
        <taxon>Eukaryota</taxon>
        <taxon>Viridiplantae</taxon>
        <taxon>Streptophyta</taxon>
        <taxon>Embryophyta</taxon>
        <taxon>Tracheophyta</taxon>
        <taxon>Spermatophyta</taxon>
        <taxon>Magnoliopsida</taxon>
        <taxon>eudicotyledons</taxon>
        <taxon>Gunneridae</taxon>
        <taxon>Pentapetalae</taxon>
        <taxon>rosids</taxon>
        <taxon>fabids</taxon>
        <taxon>Rosales</taxon>
        <taxon>Rosaceae</taxon>
        <taxon>Amygdaloideae</taxon>
        <taxon>Maleae</taxon>
        <taxon>Pyrus</taxon>
    </lineage>
</organism>
<dbReference type="Pfam" id="PF03181">
    <property type="entry name" value="BURP"/>
    <property type="match status" value="1"/>
</dbReference>
<evidence type="ECO:0000256" key="1">
    <source>
        <dbReference type="SAM" id="SignalP"/>
    </source>
</evidence>
<dbReference type="PANTHER" id="PTHR31236:SF2">
    <property type="entry name" value="BURP DOMAIN PROTEIN RD22"/>
    <property type="match status" value="1"/>
</dbReference>
<keyword evidence="1" id="KW-0732">Signal</keyword>
<evidence type="ECO:0000259" key="2">
    <source>
        <dbReference type="PROSITE" id="PS51277"/>
    </source>
</evidence>
<feature type="domain" description="BURP" evidence="2">
    <location>
        <begin position="74"/>
        <end position="288"/>
    </location>
</feature>
<feature type="signal peptide" evidence="1">
    <location>
        <begin position="1"/>
        <end position="26"/>
    </location>
</feature>
<reference evidence="4" key="2">
    <citation type="submission" date="2019-10" db="EMBL/GenBank/DDBJ databases">
        <title>A de novo genome assembly of a pear dwarfing rootstock.</title>
        <authorList>
            <person name="Wang F."/>
            <person name="Wang J."/>
            <person name="Li S."/>
            <person name="Zhang Y."/>
            <person name="Fang M."/>
            <person name="Ma L."/>
            <person name="Zhao Y."/>
            <person name="Jiang S."/>
        </authorList>
    </citation>
    <scope>NUCLEOTIDE SEQUENCE [LARGE SCALE GENOMIC DNA]</scope>
</reference>
<dbReference type="PANTHER" id="PTHR31236">
    <property type="entry name" value="BURP DOMAIN PROTEIN USPL1-LIKE"/>
    <property type="match status" value="1"/>
</dbReference>
<feature type="chain" id="PRO_5024405487" evidence="1">
    <location>
        <begin position="27"/>
        <end position="288"/>
    </location>
</feature>
<comment type="caution">
    <text evidence="3">The sequence shown here is derived from an EMBL/GenBank/DDBJ whole genome shotgun (WGS) entry which is preliminary data.</text>
</comment>
<name>A0A5N5HVQ0_9ROSA</name>
<reference evidence="3 4" key="3">
    <citation type="submission" date="2019-11" db="EMBL/GenBank/DDBJ databases">
        <title>A de novo genome assembly of a pear dwarfing rootstock.</title>
        <authorList>
            <person name="Wang F."/>
            <person name="Wang J."/>
            <person name="Li S."/>
            <person name="Zhang Y."/>
            <person name="Fang M."/>
            <person name="Ma L."/>
            <person name="Zhao Y."/>
            <person name="Jiang S."/>
        </authorList>
    </citation>
    <scope>NUCLEOTIDE SEQUENCE [LARGE SCALE GENOMIC DNA]</scope>
    <source>
        <strain evidence="3">S2</strain>
        <tissue evidence="3">Leaf</tissue>
    </source>
</reference>
<evidence type="ECO:0000313" key="4">
    <source>
        <dbReference type="Proteomes" id="UP000327157"/>
    </source>
</evidence>
<dbReference type="InterPro" id="IPR044816">
    <property type="entry name" value="BURP"/>
</dbReference>
<gene>
    <name evidence="3" type="ORF">D8674_034375</name>
</gene>
<dbReference type="InterPro" id="IPR004873">
    <property type="entry name" value="BURP_dom"/>
</dbReference>
<dbReference type="OrthoDB" id="1149096at2759"/>